<name>A0A915L8L1_ROMCU</name>
<evidence type="ECO:0000313" key="2">
    <source>
        <dbReference type="WBParaSite" id="nRc.2.0.1.t47379-RA"/>
    </source>
</evidence>
<dbReference type="AlphaFoldDB" id="A0A915L8L1"/>
<reference evidence="2" key="1">
    <citation type="submission" date="2022-11" db="UniProtKB">
        <authorList>
            <consortium name="WormBaseParasite"/>
        </authorList>
    </citation>
    <scope>IDENTIFICATION</scope>
</reference>
<evidence type="ECO:0000313" key="1">
    <source>
        <dbReference type="Proteomes" id="UP000887565"/>
    </source>
</evidence>
<dbReference type="WBParaSite" id="nRc.2.0.1.t47379-RA">
    <property type="protein sequence ID" value="nRc.2.0.1.t47379-RA"/>
    <property type="gene ID" value="nRc.2.0.1.g47379"/>
</dbReference>
<sequence length="78" mass="8380">MICSSFGETLEFAQEIGVFVPVVLRFGTQSDPAGTQSHVGGMAHMIYANMVSEPDFNDTYVPGDANSLRCNTAAHTHC</sequence>
<dbReference type="Proteomes" id="UP000887565">
    <property type="component" value="Unplaced"/>
</dbReference>
<accession>A0A915L8L1</accession>
<protein>
    <submittedName>
        <fullName evidence="2">Uncharacterized protein</fullName>
    </submittedName>
</protein>
<organism evidence="1 2">
    <name type="scientific">Romanomermis culicivorax</name>
    <name type="common">Nematode worm</name>
    <dbReference type="NCBI Taxonomy" id="13658"/>
    <lineage>
        <taxon>Eukaryota</taxon>
        <taxon>Metazoa</taxon>
        <taxon>Ecdysozoa</taxon>
        <taxon>Nematoda</taxon>
        <taxon>Enoplea</taxon>
        <taxon>Dorylaimia</taxon>
        <taxon>Mermithida</taxon>
        <taxon>Mermithoidea</taxon>
        <taxon>Mermithidae</taxon>
        <taxon>Romanomermis</taxon>
    </lineage>
</organism>
<proteinExistence type="predicted"/>
<keyword evidence="1" id="KW-1185">Reference proteome</keyword>